<reference evidence="9" key="1">
    <citation type="journal article" date="2017" name="Science">
        <title>Giant viruses with an expanded complement of translation system components.</title>
        <authorList>
            <person name="Schulz F."/>
            <person name="Yutin N."/>
            <person name="Ivanova N.N."/>
            <person name="Ortega D.R."/>
            <person name="Lee T.K."/>
            <person name="Vierheilig J."/>
            <person name="Daims H."/>
            <person name="Horn M."/>
            <person name="Wagner M."/>
            <person name="Jensen G.J."/>
            <person name="Kyrpides N.C."/>
            <person name="Koonin E.V."/>
            <person name="Woyke T."/>
        </authorList>
    </citation>
    <scope>NUCLEOTIDE SEQUENCE</scope>
    <source>
        <strain evidence="9">ILV1</strain>
    </source>
</reference>
<name>A0A1V0SD92_9VIRU</name>
<dbReference type="Gene3D" id="1.10.1370.10">
    <property type="entry name" value="Neurolysin, domain 3"/>
    <property type="match status" value="1"/>
</dbReference>
<keyword evidence="4" id="KW-0479">Metal-binding</keyword>
<dbReference type="GO" id="GO:0006508">
    <property type="term" value="P:proteolysis"/>
    <property type="evidence" value="ECO:0007669"/>
    <property type="project" value="UniProtKB-KW"/>
</dbReference>
<proteinExistence type="inferred from homology"/>
<keyword evidence="7" id="KW-0482">Metalloprotease</keyword>
<sequence>MIYSQEMELSEKIILNWNIDPNELIKLTETIIKNSKETNDKFTDLETLANDINELQTFHSVCGFLQYASPNNQIRKASVKCDLMLTQYINELDLREDIYTKLLEIKKTKLNTDDSFFVDKLILNYERNGINLDKDKRELLLKIKHEISKLENGIANYICQIEKNTINLSKDQVIGIPENILTTFIFEDNMYKIRANKNNYNICMKYISSEKVRETIEAYYSNLCSGTLMNYIAKLIVLRDKHAKMLSYKCHSDYKAFIQMVKNSNNVKNFMGELLTKLNFRYVRELDTLKKFNNGKQLSTHDIQYYITKWKQEYGINDNKLKEYFEFNNTISEIFKIYEKLFSITFVKLNNKNTWHPDVALYAVRNKNQKLIGHLYLDVFSRDSKYKQTRCFCLKPAILIGQIPAVVLMSSVGINNKSGNNATLINFQDVISLFHEMAHVMHHIFGKTKYIIFSGLNVEVDFVETPAQILDLLCWEKNIIRQLSHHYQTGECLDDEIINKLVKLKNIDIGLHYKKHILISLFDQMIYSSQQIVDSIEGILKTGKIDEINKIMTNLYKQLNNEIMIDNIKNQKYKINLNNQIGVPYEWINTFLGSDAQYYCSIWSRVLSADVYNEKIKGNISSNIGDELVEHIFQYGGTKPGYEMICNYMKKTPSIDGFINIHGLDDDMEYSFYLNTDQVADISEYSKHIETEANKFSEINESAIYITDIEHQTERF</sequence>
<evidence type="ECO:0000256" key="4">
    <source>
        <dbReference type="ARBA" id="ARBA00022723"/>
    </source>
</evidence>
<evidence type="ECO:0000259" key="8">
    <source>
        <dbReference type="Pfam" id="PF01432"/>
    </source>
</evidence>
<evidence type="ECO:0000313" key="9">
    <source>
        <dbReference type="EMBL" id="ARF09685.1"/>
    </source>
</evidence>
<keyword evidence="3" id="KW-0645">Protease</keyword>
<evidence type="ECO:0000256" key="3">
    <source>
        <dbReference type="ARBA" id="ARBA00022670"/>
    </source>
</evidence>
<dbReference type="GO" id="GO:0004222">
    <property type="term" value="F:metalloendopeptidase activity"/>
    <property type="evidence" value="ECO:0007669"/>
    <property type="project" value="InterPro"/>
</dbReference>
<feature type="domain" description="Peptidase M3A/M3B catalytic" evidence="8">
    <location>
        <begin position="204"/>
        <end position="663"/>
    </location>
</feature>
<evidence type="ECO:0000256" key="5">
    <source>
        <dbReference type="ARBA" id="ARBA00022801"/>
    </source>
</evidence>
<dbReference type="InterPro" id="IPR024077">
    <property type="entry name" value="Neurolysin/TOP_dom2"/>
</dbReference>
<comment type="similarity">
    <text evidence="2">Belongs to the peptidase M3 family.</text>
</comment>
<dbReference type="GO" id="GO:0046872">
    <property type="term" value="F:metal ion binding"/>
    <property type="evidence" value="ECO:0007669"/>
    <property type="project" value="UniProtKB-KW"/>
</dbReference>
<evidence type="ECO:0000256" key="2">
    <source>
        <dbReference type="ARBA" id="ARBA00006040"/>
    </source>
</evidence>
<dbReference type="InterPro" id="IPR024079">
    <property type="entry name" value="MetalloPept_cat_dom_sf"/>
</dbReference>
<evidence type="ECO:0000256" key="1">
    <source>
        <dbReference type="ARBA" id="ARBA00001947"/>
    </source>
</evidence>
<dbReference type="EMBL" id="KY684086">
    <property type="protein sequence ID" value="ARF09685.1"/>
    <property type="molecule type" value="Genomic_DNA"/>
</dbReference>
<dbReference type="InterPro" id="IPR024080">
    <property type="entry name" value="Neurolysin/TOP_N"/>
</dbReference>
<dbReference type="SUPFAM" id="SSF55486">
    <property type="entry name" value="Metalloproteases ('zincins'), catalytic domain"/>
    <property type="match status" value="1"/>
</dbReference>
<dbReference type="PANTHER" id="PTHR11804:SF84">
    <property type="entry name" value="SACCHAROLYSIN"/>
    <property type="match status" value="1"/>
</dbReference>
<dbReference type="InterPro" id="IPR001567">
    <property type="entry name" value="Pept_M3A_M3B_dom"/>
</dbReference>
<keyword evidence="6" id="KW-0862">Zinc</keyword>
<dbReference type="GO" id="GO:0006518">
    <property type="term" value="P:peptide metabolic process"/>
    <property type="evidence" value="ECO:0007669"/>
    <property type="project" value="TreeGrafter"/>
</dbReference>
<gene>
    <name evidence="9" type="ORF">Indivirus_2_64</name>
</gene>
<comment type="cofactor">
    <cofactor evidence="1">
        <name>Zn(2+)</name>
        <dbReference type="ChEBI" id="CHEBI:29105"/>
    </cofactor>
</comment>
<dbReference type="Gene3D" id="3.40.390.10">
    <property type="entry name" value="Collagenase (Catalytic Domain)"/>
    <property type="match status" value="1"/>
</dbReference>
<dbReference type="PANTHER" id="PTHR11804">
    <property type="entry name" value="PROTEASE M3 THIMET OLIGOPEPTIDASE-RELATED"/>
    <property type="match status" value="1"/>
</dbReference>
<evidence type="ECO:0000256" key="7">
    <source>
        <dbReference type="ARBA" id="ARBA00023049"/>
    </source>
</evidence>
<organism evidence="9">
    <name type="scientific">Indivirus ILV1</name>
    <dbReference type="NCBI Taxonomy" id="1977633"/>
    <lineage>
        <taxon>Viruses</taxon>
        <taxon>Varidnaviria</taxon>
        <taxon>Bamfordvirae</taxon>
        <taxon>Nucleocytoviricota</taxon>
        <taxon>Megaviricetes</taxon>
        <taxon>Imitervirales</taxon>
        <taxon>Mimiviridae</taxon>
        <taxon>Klosneuvirinae</taxon>
        <taxon>Indivirus</taxon>
    </lineage>
</organism>
<dbReference type="Pfam" id="PF01432">
    <property type="entry name" value="Peptidase_M3"/>
    <property type="match status" value="1"/>
</dbReference>
<evidence type="ECO:0000256" key="6">
    <source>
        <dbReference type="ARBA" id="ARBA00022833"/>
    </source>
</evidence>
<protein>
    <submittedName>
        <fullName evidence="9">Peptidase</fullName>
    </submittedName>
</protein>
<accession>A0A1V0SD92</accession>
<dbReference type="Gene3D" id="1.20.1050.40">
    <property type="entry name" value="Endopeptidase. Chain P, domain 1"/>
    <property type="match status" value="1"/>
</dbReference>
<dbReference type="InterPro" id="IPR045090">
    <property type="entry name" value="Pept_M3A_M3B"/>
</dbReference>
<keyword evidence="5" id="KW-0378">Hydrolase</keyword>